<keyword evidence="2" id="KW-1185">Reference proteome</keyword>
<gene>
    <name evidence="1" type="ORF">RFI_14278</name>
</gene>
<feature type="non-terminal residue" evidence="1">
    <location>
        <position position="281"/>
    </location>
</feature>
<dbReference type="SUPFAM" id="SSF69322">
    <property type="entry name" value="Tricorn protease domain 2"/>
    <property type="match status" value="1"/>
</dbReference>
<evidence type="ECO:0000313" key="1">
    <source>
        <dbReference type="EMBL" id="ETO22914.1"/>
    </source>
</evidence>
<reference evidence="1 2" key="1">
    <citation type="journal article" date="2013" name="Curr. Biol.">
        <title>The Genome of the Foraminiferan Reticulomyxa filosa.</title>
        <authorList>
            <person name="Glockner G."/>
            <person name="Hulsmann N."/>
            <person name="Schleicher M."/>
            <person name="Noegel A.A."/>
            <person name="Eichinger L."/>
            <person name="Gallinger C."/>
            <person name="Pawlowski J."/>
            <person name="Sierra R."/>
            <person name="Euteneuer U."/>
            <person name="Pillet L."/>
            <person name="Moustafa A."/>
            <person name="Platzer M."/>
            <person name="Groth M."/>
            <person name="Szafranski K."/>
            <person name="Schliwa M."/>
        </authorList>
    </citation>
    <scope>NUCLEOTIDE SEQUENCE [LARGE SCALE GENOMIC DNA]</scope>
</reference>
<proteinExistence type="predicted"/>
<comment type="caution">
    <text evidence="1">The sequence shown here is derived from an EMBL/GenBank/DDBJ whole genome shotgun (WGS) entry which is preliminary data.</text>
</comment>
<dbReference type="Gene3D" id="2.60.120.260">
    <property type="entry name" value="Galactose-binding domain-like"/>
    <property type="match status" value="1"/>
</dbReference>
<dbReference type="EMBL" id="ASPP01010366">
    <property type="protein sequence ID" value="ETO22914.1"/>
    <property type="molecule type" value="Genomic_DNA"/>
</dbReference>
<dbReference type="Proteomes" id="UP000023152">
    <property type="component" value="Unassembled WGS sequence"/>
</dbReference>
<sequence>MYICIYVYNNKEISIPNLYGRTPCITYWDKWLYLIALDGPYSTIESWRIQMNGRETIGQWIPWGQTTQFSSSAKGSFVCQSHGKSVYIIQTTDLEIAKTSAPQTFTHGITTQILAFDMETGDIQPTGVSFQVDRMYASSAIANNHLYILNGFVKSISNIKTVNNTIEYSNTIHTNNISPTNELYLKCIVNSASQIYVNGEKAMTTDDPKMWYSKQVSVISGNNVIAINATSKGSGHGAFMCYWSVSHANIFGVSDTTWKYYISPDGMWTLANYSDDSWSNV</sequence>
<protein>
    <submittedName>
        <fullName evidence="1">Uncharacterized protein</fullName>
    </submittedName>
</protein>
<dbReference type="AlphaFoldDB" id="X6NAZ0"/>
<evidence type="ECO:0000313" key="2">
    <source>
        <dbReference type="Proteomes" id="UP000023152"/>
    </source>
</evidence>
<name>X6NAZ0_RETFI</name>
<accession>X6NAZ0</accession>
<organism evidence="1 2">
    <name type="scientific">Reticulomyxa filosa</name>
    <dbReference type="NCBI Taxonomy" id="46433"/>
    <lineage>
        <taxon>Eukaryota</taxon>
        <taxon>Sar</taxon>
        <taxon>Rhizaria</taxon>
        <taxon>Retaria</taxon>
        <taxon>Foraminifera</taxon>
        <taxon>Monothalamids</taxon>
        <taxon>Reticulomyxidae</taxon>
        <taxon>Reticulomyxa</taxon>
    </lineage>
</organism>